<sequence>MDRRDPRFRRALDPRHQIGQMRRHRRRAEFGDIGAGDEGAPGAEQHHGLHLGIGVTGGDGLPQPLPQRL</sequence>
<protein>
    <submittedName>
        <fullName evidence="2">Uncharacterized protein</fullName>
    </submittedName>
</protein>
<accession>A0A644WG34</accession>
<dbReference type="AlphaFoldDB" id="A0A644WG34"/>
<reference evidence="2" key="1">
    <citation type="submission" date="2019-08" db="EMBL/GenBank/DDBJ databases">
        <authorList>
            <person name="Kucharzyk K."/>
            <person name="Murdoch R.W."/>
            <person name="Higgins S."/>
            <person name="Loffler F."/>
        </authorList>
    </citation>
    <scope>NUCLEOTIDE SEQUENCE</scope>
</reference>
<evidence type="ECO:0000313" key="2">
    <source>
        <dbReference type="EMBL" id="MPM02825.1"/>
    </source>
</evidence>
<evidence type="ECO:0000256" key="1">
    <source>
        <dbReference type="SAM" id="MobiDB-lite"/>
    </source>
</evidence>
<comment type="caution">
    <text evidence="2">The sequence shown here is derived from an EMBL/GenBank/DDBJ whole genome shotgun (WGS) entry which is preliminary data.</text>
</comment>
<organism evidence="2">
    <name type="scientific">bioreactor metagenome</name>
    <dbReference type="NCBI Taxonomy" id="1076179"/>
    <lineage>
        <taxon>unclassified sequences</taxon>
        <taxon>metagenomes</taxon>
        <taxon>ecological metagenomes</taxon>
    </lineage>
</organism>
<feature type="region of interest" description="Disordered" evidence="1">
    <location>
        <begin position="32"/>
        <end position="69"/>
    </location>
</feature>
<gene>
    <name evidence="2" type="ORF">SDC9_49080</name>
</gene>
<name>A0A644WG34_9ZZZZ</name>
<dbReference type="EMBL" id="VSSQ01000901">
    <property type="protein sequence ID" value="MPM02825.1"/>
    <property type="molecule type" value="Genomic_DNA"/>
</dbReference>
<proteinExistence type="predicted"/>